<feature type="compositionally biased region" description="Basic and acidic residues" evidence="1">
    <location>
        <begin position="77"/>
        <end position="98"/>
    </location>
</feature>
<organism evidence="2 3">
    <name type="scientific">Paraphaeosphaeria sporulosa</name>
    <dbReference type="NCBI Taxonomy" id="1460663"/>
    <lineage>
        <taxon>Eukaryota</taxon>
        <taxon>Fungi</taxon>
        <taxon>Dikarya</taxon>
        <taxon>Ascomycota</taxon>
        <taxon>Pezizomycotina</taxon>
        <taxon>Dothideomycetes</taxon>
        <taxon>Pleosporomycetidae</taxon>
        <taxon>Pleosporales</taxon>
        <taxon>Massarineae</taxon>
        <taxon>Didymosphaeriaceae</taxon>
        <taxon>Paraphaeosphaeria</taxon>
    </lineage>
</organism>
<name>A0A177CMB7_9PLEO</name>
<dbReference type="EMBL" id="KV441550">
    <property type="protein sequence ID" value="OAG07949.1"/>
    <property type="molecule type" value="Genomic_DNA"/>
</dbReference>
<proteinExistence type="predicted"/>
<gene>
    <name evidence="2" type="ORF">CC84DRAFT_1214506</name>
</gene>
<protein>
    <submittedName>
        <fullName evidence="2">Uncharacterized protein</fullName>
    </submittedName>
</protein>
<evidence type="ECO:0000313" key="3">
    <source>
        <dbReference type="Proteomes" id="UP000077069"/>
    </source>
</evidence>
<dbReference type="RefSeq" id="XP_018038314.1">
    <property type="nucleotide sequence ID" value="XM_018182634.1"/>
</dbReference>
<dbReference type="OrthoDB" id="10386646at2759"/>
<dbReference type="InParanoid" id="A0A177CMB7"/>
<reference evidence="2 3" key="1">
    <citation type="submission" date="2016-05" db="EMBL/GenBank/DDBJ databases">
        <title>Comparative analysis of secretome profiles of manganese(II)-oxidizing ascomycete fungi.</title>
        <authorList>
            <consortium name="DOE Joint Genome Institute"/>
            <person name="Zeiner C.A."/>
            <person name="Purvine S.O."/>
            <person name="Zink E.M."/>
            <person name="Wu S."/>
            <person name="Pasa-Tolic L."/>
            <person name="Chaput D.L."/>
            <person name="Haridas S."/>
            <person name="Grigoriev I.V."/>
            <person name="Santelli C.M."/>
            <person name="Hansel C.M."/>
        </authorList>
    </citation>
    <scope>NUCLEOTIDE SEQUENCE [LARGE SCALE GENOMIC DNA]</scope>
    <source>
        <strain evidence="2 3">AP3s5-JAC2a</strain>
    </source>
</reference>
<evidence type="ECO:0000313" key="2">
    <source>
        <dbReference type="EMBL" id="OAG07949.1"/>
    </source>
</evidence>
<dbReference type="GeneID" id="28766120"/>
<dbReference type="Proteomes" id="UP000077069">
    <property type="component" value="Unassembled WGS sequence"/>
</dbReference>
<sequence>MTNIEYERTVSIRDLDDVDKVRVESRYALAAYLPLISRKSLEKIAISFSEWVKEKRMKEVRSIDVIHSQRTTGPDFAPKKDPSTMTAEKRSCYIREMD</sequence>
<accession>A0A177CMB7</accession>
<evidence type="ECO:0000256" key="1">
    <source>
        <dbReference type="SAM" id="MobiDB-lite"/>
    </source>
</evidence>
<keyword evidence="3" id="KW-1185">Reference proteome</keyword>
<dbReference type="AlphaFoldDB" id="A0A177CMB7"/>
<feature type="region of interest" description="Disordered" evidence="1">
    <location>
        <begin position="71"/>
        <end position="98"/>
    </location>
</feature>